<evidence type="ECO:0008006" key="3">
    <source>
        <dbReference type="Google" id="ProtNLM"/>
    </source>
</evidence>
<dbReference type="InterPro" id="IPR036390">
    <property type="entry name" value="WH_DNA-bd_sf"/>
</dbReference>
<name>A0A0D1E9P5_9RHOB</name>
<dbReference type="EMBL" id="JYFE01000076">
    <property type="protein sequence ID" value="KIT14399.1"/>
    <property type="molecule type" value="Genomic_DNA"/>
</dbReference>
<dbReference type="PATRIC" id="fig|935700.4.peg.4004"/>
<dbReference type="AlphaFoldDB" id="A0A0D1E9P5"/>
<proteinExistence type="predicted"/>
<dbReference type="Gene3D" id="3.30.300.180">
    <property type="match status" value="1"/>
</dbReference>
<dbReference type="RefSeq" id="WP_043920635.1">
    <property type="nucleotide sequence ID" value="NZ_FZPF01000018.1"/>
</dbReference>
<sequence length="232" mass="25373">MTSGPAKRAQGLHGSAFKYDLLTALGAHGCAGDKHRQRLALRLLVLITARYDWRTDTLTTGQREIAALWSVDERTVKREIAKLREMGWLILKRPATRGRVACHGLGVDAILAETRHAWDAVGPDFVARLTGPMPEVDQTVGQGNVVAFPSPAAEESPAGPWGRIRSDWEATDPAGHAAWIAPLRYEGISEGRLRLRAPSAFHASFVRTHHLAALTARLRRAAPDLDGIDLFV</sequence>
<protein>
    <recommendedName>
        <fullName evidence="3">DnaA N-terminal domain-containing protein</fullName>
    </recommendedName>
</protein>
<dbReference type="InterPro" id="IPR038454">
    <property type="entry name" value="DnaA_N_sf"/>
</dbReference>
<dbReference type="OrthoDB" id="7657434at2"/>
<evidence type="ECO:0000313" key="2">
    <source>
        <dbReference type="Proteomes" id="UP000032232"/>
    </source>
</evidence>
<dbReference type="STRING" id="935700.jaqu_38870"/>
<comment type="caution">
    <text evidence="1">The sequence shown here is derived from an EMBL/GenBank/DDBJ whole genome shotgun (WGS) entry which is preliminary data.</text>
</comment>
<organism evidence="1 2">
    <name type="scientific">Jannaschia aquimarina</name>
    <dbReference type="NCBI Taxonomy" id="935700"/>
    <lineage>
        <taxon>Bacteria</taxon>
        <taxon>Pseudomonadati</taxon>
        <taxon>Pseudomonadota</taxon>
        <taxon>Alphaproteobacteria</taxon>
        <taxon>Rhodobacterales</taxon>
        <taxon>Roseobacteraceae</taxon>
        <taxon>Jannaschia</taxon>
    </lineage>
</organism>
<evidence type="ECO:0000313" key="1">
    <source>
        <dbReference type="EMBL" id="KIT14399.1"/>
    </source>
</evidence>
<keyword evidence="2" id="KW-1185">Reference proteome</keyword>
<dbReference type="SUPFAM" id="SSF46785">
    <property type="entry name" value="Winged helix' DNA-binding domain"/>
    <property type="match status" value="1"/>
</dbReference>
<gene>
    <name evidence="1" type="ORF">jaqu_38870</name>
</gene>
<reference evidence="1 2" key="1">
    <citation type="submission" date="2015-02" db="EMBL/GenBank/DDBJ databases">
        <title>Genome Sequence of Jannaschia aquimarina DSM28248, a member of the Roseobacter clade.</title>
        <authorList>
            <person name="Voget S."/>
            <person name="Daniel R."/>
        </authorList>
    </citation>
    <scope>NUCLEOTIDE SEQUENCE [LARGE SCALE GENOMIC DNA]</scope>
    <source>
        <strain evidence="1 2">GSW-M26</strain>
    </source>
</reference>
<accession>A0A0D1E9P5</accession>
<dbReference type="Proteomes" id="UP000032232">
    <property type="component" value="Unassembled WGS sequence"/>
</dbReference>